<accession>T0RGM7</accession>
<dbReference type="OrthoDB" id="74595at2759"/>
<dbReference type="AlphaFoldDB" id="T0RGM7"/>
<feature type="signal peptide" evidence="2">
    <location>
        <begin position="1"/>
        <end position="22"/>
    </location>
</feature>
<evidence type="ECO:0000313" key="4">
    <source>
        <dbReference type="Proteomes" id="UP000030762"/>
    </source>
</evidence>
<keyword evidence="2" id="KW-0732">Signal</keyword>
<dbReference type="GeneID" id="19954119"/>
<feature type="region of interest" description="Disordered" evidence="1">
    <location>
        <begin position="55"/>
        <end position="81"/>
    </location>
</feature>
<protein>
    <submittedName>
        <fullName evidence="3">Uncharacterized protein</fullName>
    </submittedName>
</protein>
<evidence type="ECO:0000313" key="3">
    <source>
        <dbReference type="EMBL" id="EQC28882.1"/>
    </source>
</evidence>
<evidence type="ECO:0000256" key="1">
    <source>
        <dbReference type="SAM" id="MobiDB-lite"/>
    </source>
</evidence>
<dbReference type="EMBL" id="JH767190">
    <property type="protein sequence ID" value="EQC28882.1"/>
    <property type="molecule type" value="Genomic_DNA"/>
</dbReference>
<dbReference type="RefSeq" id="XP_008617699.1">
    <property type="nucleotide sequence ID" value="XM_008619477.1"/>
</dbReference>
<dbReference type="VEuPathDB" id="FungiDB:SDRG_13392"/>
<reference evidence="3 4" key="1">
    <citation type="submission" date="2012-04" db="EMBL/GenBank/DDBJ databases">
        <title>The Genome Sequence of Saprolegnia declina VS20.</title>
        <authorList>
            <consortium name="The Broad Institute Genome Sequencing Platform"/>
            <person name="Russ C."/>
            <person name="Nusbaum C."/>
            <person name="Tyler B."/>
            <person name="van West P."/>
            <person name="Dieguez-Uribeondo J."/>
            <person name="de Bruijn I."/>
            <person name="Tripathy S."/>
            <person name="Jiang R."/>
            <person name="Young S.K."/>
            <person name="Zeng Q."/>
            <person name="Gargeya S."/>
            <person name="Fitzgerald M."/>
            <person name="Haas B."/>
            <person name="Abouelleil A."/>
            <person name="Alvarado L."/>
            <person name="Arachchi H.M."/>
            <person name="Berlin A."/>
            <person name="Chapman S.B."/>
            <person name="Goldberg J."/>
            <person name="Griggs A."/>
            <person name="Gujja S."/>
            <person name="Hansen M."/>
            <person name="Howarth C."/>
            <person name="Imamovic A."/>
            <person name="Larimer J."/>
            <person name="McCowen C."/>
            <person name="Montmayeur A."/>
            <person name="Murphy C."/>
            <person name="Neiman D."/>
            <person name="Pearson M."/>
            <person name="Priest M."/>
            <person name="Roberts A."/>
            <person name="Saif S."/>
            <person name="Shea T."/>
            <person name="Sisk P."/>
            <person name="Sykes S."/>
            <person name="Wortman J."/>
            <person name="Nusbaum C."/>
            <person name="Birren B."/>
        </authorList>
    </citation>
    <scope>NUCLEOTIDE SEQUENCE [LARGE SCALE GENOMIC DNA]</scope>
    <source>
        <strain evidence="3 4">VS20</strain>
    </source>
</reference>
<proteinExistence type="predicted"/>
<evidence type="ECO:0000256" key="2">
    <source>
        <dbReference type="SAM" id="SignalP"/>
    </source>
</evidence>
<gene>
    <name evidence="3" type="ORF">SDRG_13392</name>
</gene>
<dbReference type="Proteomes" id="UP000030762">
    <property type="component" value="Unassembled WGS sequence"/>
</dbReference>
<sequence length="81" mass="8986">MVALICVMYSVMAVFSSTGIYSTNPCATPAAAPSAMDVYRDQMETYLSKSELYRDLHAPPTMPTEDDEWSESSSRRLRASP</sequence>
<feature type="chain" id="PRO_5004583978" evidence="2">
    <location>
        <begin position="23"/>
        <end position="81"/>
    </location>
</feature>
<dbReference type="OMA" id="ICVMYSV"/>
<dbReference type="InParanoid" id="T0RGM7"/>
<keyword evidence="4" id="KW-1185">Reference proteome</keyword>
<name>T0RGM7_SAPDV</name>
<organism evidence="3 4">
    <name type="scientific">Saprolegnia diclina (strain VS20)</name>
    <dbReference type="NCBI Taxonomy" id="1156394"/>
    <lineage>
        <taxon>Eukaryota</taxon>
        <taxon>Sar</taxon>
        <taxon>Stramenopiles</taxon>
        <taxon>Oomycota</taxon>
        <taxon>Saprolegniomycetes</taxon>
        <taxon>Saprolegniales</taxon>
        <taxon>Saprolegniaceae</taxon>
        <taxon>Saprolegnia</taxon>
    </lineage>
</organism>